<reference evidence="2 3" key="1">
    <citation type="submission" date="2021-01" db="EMBL/GenBank/DDBJ databases">
        <title>Chryseolinea sp. Jin1 Genome sequencing and assembly.</title>
        <authorList>
            <person name="Kim I."/>
        </authorList>
    </citation>
    <scope>NUCLEOTIDE SEQUENCE [LARGE SCALE GENOMIC DNA]</scope>
    <source>
        <strain evidence="2 3">Jin1</strain>
    </source>
</reference>
<comment type="caution">
    <text evidence="2">The sequence shown here is derived from an EMBL/GenBank/DDBJ whole genome shotgun (WGS) entry which is preliminary data.</text>
</comment>
<keyword evidence="1" id="KW-0378">Hydrolase</keyword>
<organism evidence="2 3">
    <name type="scientific">Chryseolinea lacunae</name>
    <dbReference type="NCBI Taxonomy" id="2801331"/>
    <lineage>
        <taxon>Bacteria</taxon>
        <taxon>Pseudomonadati</taxon>
        <taxon>Bacteroidota</taxon>
        <taxon>Cytophagia</taxon>
        <taxon>Cytophagales</taxon>
        <taxon>Fulvivirgaceae</taxon>
        <taxon>Chryseolinea</taxon>
    </lineage>
</organism>
<dbReference type="Pfam" id="PF00300">
    <property type="entry name" value="His_Phos_1"/>
    <property type="match status" value="1"/>
</dbReference>
<evidence type="ECO:0000313" key="3">
    <source>
        <dbReference type="Proteomes" id="UP000613030"/>
    </source>
</evidence>
<proteinExistence type="predicted"/>
<dbReference type="InterPro" id="IPR051021">
    <property type="entry name" value="Mito_Ser/Thr_phosphatase"/>
</dbReference>
<dbReference type="EMBL" id="JAERRB010000009">
    <property type="protein sequence ID" value="MBL0744054.1"/>
    <property type="molecule type" value="Genomic_DNA"/>
</dbReference>
<sequence length="167" mass="18685">MTRHLYLLRHAESAEKQAGQSDKERSLTPRGMREAVVIGTYLYQQNINVDAVLTSVAERAQDTARYVANAMKIDLEKITITEEIYEASSRTFFQFLSALDDKFHTILIIGHNPVISYVAEYVTQSEIGDMATGGLATIKFNISSWKEVTQGNGSLENYVSPSMLDNN</sequence>
<dbReference type="InterPro" id="IPR029033">
    <property type="entry name" value="His_PPase_superfam"/>
</dbReference>
<dbReference type="InterPro" id="IPR013078">
    <property type="entry name" value="His_Pase_superF_clade-1"/>
</dbReference>
<dbReference type="PANTHER" id="PTHR20935:SF1">
    <property type="entry name" value="SLL1549 PROTEIN"/>
    <property type="match status" value="1"/>
</dbReference>
<name>A0ABS1KXC0_9BACT</name>
<gene>
    <name evidence="2" type="ORF">JI741_22665</name>
</gene>
<dbReference type="Proteomes" id="UP000613030">
    <property type="component" value="Unassembled WGS sequence"/>
</dbReference>
<dbReference type="Gene3D" id="3.40.50.1240">
    <property type="entry name" value="Phosphoglycerate mutase-like"/>
    <property type="match status" value="1"/>
</dbReference>
<dbReference type="RefSeq" id="WP_202013704.1">
    <property type="nucleotide sequence ID" value="NZ_JAERRB010000009.1"/>
</dbReference>
<dbReference type="SUPFAM" id="SSF53254">
    <property type="entry name" value="Phosphoglycerate mutase-like"/>
    <property type="match status" value="1"/>
</dbReference>
<accession>A0ABS1KXC0</accession>
<keyword evidence="3" id="KW-1185">Reference proteome</keyword>
<evidence type="ECO:0000313" key="2">
    <source>
        <dbReference type="EMBL" id="MBL0744054.1"/>
    </source>
</evidence>
<protein>
    <submittedName>
        <fullName evidence="2">Histidine phosphatase family protein</fullName>
    </submittedName>
</protein>
<dbReference type="CDD" id="cd07067">
    <property type="entry name" value="HP_PGM_like"/>
    <property type="match status" value="1"/>
</dbReference>
<evidence type="ECO:0000256" key="1">
    <source>
        <dbReference type="ARBA" id="ARBA00022801"/>
    </source>
</evidence>
<dbReference type="PANTHER" id="PTHR20935">
    <property type="entry name" value="PHOSPHOGLYCERATE MUTASE-RELATED"/>
    <property type="match status" value="1"/>
</dbReference>
<dbReference type="SMART" id="SM00855">
    <property type="entry name" value="PGAM"/>
    <property type="match status" value="1"/>
</dbReference>